<dbReference type="PANTHER" id="PTHR23056:SF110">
    <property type="entry name" value="CALMODULIN"/>
    <property type="match status" value="1"/>
</dbReference>
<sequence>MFMQFKALVAMSHSIEGVDKTAFLRGIPMLSMEDREFVERVFSLLDEDGSGIIEWQEFLLALTKLEHGTPMTRASFLFDVYDDDGGGTIEDEEMMHYFLASMRLTDETASDYFKDICKYFVSRVLSEIDPDHEGHLDRNRIVKFLQEHPDTTNVGGLFGRANVEVSATASVLQKNNIHLEQMLLSKDSHLPLEWTKAMHKEEKRRRAKRDAVFARAAEWRKRKAELEAEKATSCSAASKAGALPAVKGARRPGTGVGKRPPPIATAT</sequence>
<dbReference type="Gene3D" id="1.10.238.10">
    <property type="entry name" value="EF-hand"/>
    <property type="match status" value="1"/>
</dbReference>
<evidence type="ECO:0000256" key="1">
    <source>
        <dbReference type="ARBA" id="ARBA00022737"/>
    </source>
</evidence>
<evidence type="ECO:0000313" key="5">
    <source>
        <dbReference type="EMBL" id="KAA0173694.1"/>
    </source>
</evidence>
<comment type="caution">
    <text evidence="5">The sequence shown here is derived from an EMBL/GenBank/DDBJ whole genome shotgun (WGS) entry which is preliminary data.</text>
</comment>
<dbReference type="OrthoDB" id="2122982at2759"/>
<dbReference type="CDD" id="cd00051">
    <property type="entry name" value="EFh"/>
    <property type="match status" value="1"/>
</dbReference>
<proteinExistence type="predicted"/>
<name>A0A5A8E926_CAFRO</name>
<dbReference type="PROSITE" id="PS50222">
    <property type="entry name" value="EF_HAND_2"/>
    <property type="match status" value="2"/>
</dbReference>
<reference evidence="5 6" key="1">
    <citation type="submission" date="2019-07" db="EMBL/GenBank/DDBJ databases">
        <title>Genomes of Cafeteria roenbergensis.</title>
        <authorList>
            <person name="Fischer M.G."/>
            <person name="Hackl T."/>
            <person name="Roman M."/>
        </authorList>
    </citation>
    <scope>NUCLEOTIDE SEQUENCE [LARGE SCALE GENOMIC DNA]</scope>
    <source>
        <strain evidence="5 6">E4-10P</strain>
    </source>
</reference>
<feature type="region of interest" description="Disordered" evidence="3">
    <location>
        <begin position="226"/>
        <end position="267"/>
    </location>
</feature>
<dbReference type="Pfam" id="PF13499">
    <property type="entry name" value="EF-hand_7"/>
    <property type="match status" value="1"/>
</dbReference>
<dbReference type="InterPro" id="IPR045198">
    <property type="entry name" value="CNBL1-10"/>
</dbReference>
<dbReference type="GO" id="GO:0019900">
    <property type="term" value="F:kinase binding"/>
    <property type="evidence" value="ECO:0007669"/>
    <property type="project" value="InterPro"/>
</dbReference>
<dbReference type="PANTHER" id="PTHR23056">
    <property type="entry name" value="CALCINEURIN B"/>
    <property type="match status" value="1"/>
</dbReference>
<dbReference type="SMART" id="SM00054">
    <property type="entry name" value="EFh"/>
    <property type="match status" value="2"/>
</dbReference>
<feature type="domain" description="EF-hand" evidence="4">
    <location>
        <begin position="33"/>
        <end position="68"/>
    </location>
</feature>
<dbReference type="InterPro" id="IPR011992">
    <property type="entry name" value="EF-hand-dom_pair"/>
</dbReference>
<gene>
    <name evidence="5" type="ORF">FNF27_04844</name>
</gene>
<dbReference type="InterPro" id="IPR002048">
    <property type="entry name" value="EF_hand_dom"/>
</dbReference>
<keyword evidence="1" id="KW-0677">Repeat</keyword>
<dbReference type="Proteomes" id="UP000322899">
    <property type="component" value="Unassembled WGS sequence"/>
</dbReference>
<feature type="domain" description="EF-hand" evidence="4">
    <location>
        <begin position="69"/>
        <end position="104"/>
    </location>
</feature>
<accession>A0A5A8E926</accession>
<dbReference type="PROSITE" id="PS00018">
    <property type="entry name" value="EF_HAND_1"/>
    <property type="match status" value="2"/>
</dbReference>
<dbReference type="PRINTS" id="PR00450">
    <property type="entry name" value="RECOVERIN"/>
</dbReference>
<evidence type="ECO:0000313" key="6">
    <source>
        <dbReference type="Proteomes" id="UP000322899"/>
    </source>
</evidence>
<evidence type="ECO:0000256" key="3">
    <source>
        <dbReference type="SAM" id="MobiDB-lite"/>
    </source>
</evidence>
<keyword evidence="2" id="KW-0106">Calcium</keyword>
<dbReference type="AlphaFoldDB" id="A0A5A8E926"/>
<protein>
    <recommendedName>
        <fullName evidence="4">EF-hand domain-containing protein</fullName>
    </recommendedName>
</protein>
<dbReference type="GO" id="GO:0019722">
    <property type="term" value="P:calcium-mediated signaling"/>
    <property type="evidence" value="ECO:0007669"/>
    <property type="project" value="InterPro"/>
</dbReference>
<dbReference type="GO" id="GO:0005509">
    <property type="term" value="F:calcium ion binding"/>
    <property type="evidence" value="ECO:0007669"/>
    <property type="project" value="InterPro"/>
</dbReference>
<organism evidence="5 6">
    <name type="scientific">Cafeteria roenbergensis</name>
    <name type="common">Marine flagellate</name>
    <dbReference type="NCBI Taxonomy" id="33653"/>
    <lineage>
        <taxon>Eukaryota</taxon>
        <taxon>Sar</taxon>
        <taxon>Stramenopiles</taxon>
        <taxon>Bigyra</taxon>
        <taxon>Opalozoa</taxon>
        <taxon>Bicosoecida</taxon>
        <taxon>Cafeteriaceae</taxon>
        <taxon>Cafeteria</taxon>
    </lineage>
</organism>
<evidence type="ECO:0000256" key="2">
    <source>
        <dbReference type="ARBA" id="ARBA00022837"/>
    </source>
</evidence>
<dbReference type="SUPFAM" id="SSF47473">
    <property type="entry name" value="EF-hand"/>
    <property type="match status" value="1"/>
</dbReference>
<evidence type="ECO:0000259" key="4">
    <source>
        <dbReference type="PROSITE" id="PS50222"/>
    </source>
</evidence>
<dbReference type="InterPro" id="IPR018247">
    <property type="entry name" value="EF_Hand_1_Ca_BS"/>
</dbReference>
<dbReference type="EMBL" id="VLTO01000030">
    <property type="protein sequence ID" value="KAA0173694.1"/>
    <property type="molecule type" value="Genomic_DNA"/>
</dbReference>